<accession>A0A3S5CV14</accession>
<sequence length="91" mass="9526">MPGCVSVAACRRCLVDNTATDANQKPIETVTLSTGAQLGSSGDHESVSGLIDSPELQVHAEVAGCQTICWQIDEATDETRRKLSSHLCPGG</sequence>
<dbReference type="AlphaFoldDB" id="A0A3S5CV14"/>
<comment type="caution">
    <text evidence="1">The sequence shown here is derived from an EMBL/GenBank/DDBJ whole genome shotgun (WGS) entry which is preliminary data.</text>
</comment>
<proteinExistence type="predicted"/>
<gene>
    <name evidence="1" type="ORF">PXEA_LOCUS33891</name>
</gene>
<evidence type="ECO:0000313" key="1">
    <source>
        <dbReference type="EMBL" id="VEL40451.1"/>
    </source>
</evidence>
<evidence type="ECO:0000313" key="2">
    <source>
        <dbReference type="Proteomes" id="UP000784294"/>
    </source>
</evidence>
<reference evidence="1" key="1">
    <citation type="submission" date="2018-11" db="EMBL/GenBank/DDBJ databases">
        <authorList>
            <consortium name="Pathogen Informatics"/>
        </authorList>
    </citation>
    <scope>NUCLEOTIDE SEQUENCE</scope>
</reference>
<dbReference type="Proteomes" id="UP000784294">
    <property type="component" value="Unassembled WGS sequence"/>
</dbReference>
<protein>
    <submittedName>
        <fullName evidence="1">Uncharacterized protein</fullName>
    </submittedName>
</protein>
<name>A0A3S5CV14_9PLAT</name>
<dbReference type="EMBL" id="CAAALY010264962">
    <property type="protein sequence ID" value="VEL40451.1"/>
    <property type="molecule type" value="Genomic_DNA"/>
</dbReference>
<organism evidence="1 2">
    <name type="scientific">Protopolystoma xenopodis</name>
    <dbReference type="NCBI Taxonomy" id="117903"/>
    <lineage>
        <taxon>Eukaryota</taxon>
        <taxon>Metazoa</taxon>
        <taxon>Spiralia</taxon>
        <taxon>Lophotrochozoa</taxon>
        <taxon>Platyhelminthes</taxon>
        <taxon>Monogenea</taxon>
        <taxon>Polyopisthocotylea</taxon>
        <taxon>Polystomatidea</taxon>
        <taxon>Polystomatidae</taxon>
        <taxon>Protopolystoma</taxon>
    </lineage>
</organism>
<keyword evidence="2" id="KW-1185">Reference proteome</keyword>